<accession>A0AAP0N0Q9</accession>
<proteinExistence type="predicted"/>
<evidence type="ECO:0000313" key="2">
    <source>
        <dbReference type="Proteomes" id="UP001428341"/>
    </source>
</evidence>
<comment type="caution">
    <text evidence="1">The sequence shown here is derived from an EMBL/GenBank/DDBJ whole genome shotgun (WGS) entry which is preliminary data.</text>
</comment>
<dbReference type="AlphaFoldDB" id="A0AAP0N0Q9"/>
<name>A0AAP0N0Q9_9ROSI</name>
<organism evidence="1 2">
    <name type="scientific">Citrus x changshan-huyou</name>
    <dbReference type="NCBI Taxonomy" id="2935761"/>
    <lineage>
        <taxon>Eukaryota</taxon>
        <taxon>Viridiplantae</taxon>
        <taxon>Streptophyta</taxon>
        <taxon>Embryophyta</taxon>
        <taxon>Tracheophyta</taxon>
        <taxon>Spermatophyta</taxon>
        <taxon>Magnoliopsida</taxon>
        <taxon>eudicotyledons</taxon>
        <taxon>Gunneridae</taxon>
        <taxon>Pentapetalae</taxon>
        <taxon>rosids</taxon>
        <taxon>malvids</taxon>
        <taxon>Sapindales</taxon>
        <taxon>Rutaceae</taxon>
        <taxon>Aurantioideae</taxon>
        <taxon>Citrus</taxon>
    </lineage>
</organism>
<evidence type="ECO:0000313" key="1">
    <source>
        <dbReference type="EMBL" id="KAK9230732.1"/>
    </source>
</evidence>
<dbReference type="EMBL" id="JBCGBO010000001">
    <property type="protein sequence ID" value="KAK9230732.1"/>
    <property type="molecule type" value="Genomic_DNA"/>
</dbReference>
<gene>
    <name evidence="1" type="ORF">WN944_023704</name>
</gene>
<protein>
    <submittedName>
        <fullName evidence="1">Uncharacterized protein</fullName>
    </submittedName>
</protein>
<reference evidence="1 2" key="1">
    <citation type="submission" date="2024-05" db="EMBL/GenBank/DDBJ databases">
        <title>Haplotype-resolved chromosome-level genome assembly of Huyou (Citrus changshanensis).</title>
        <authorList>
            <person name="Miao C."/>
            <person name="Chen W."/>
            <person name="Wu Y."/>
            <person name="Wang L."/>
            <person name="Zhao S."/>
            <person name="Grierson D."/>
            <person name="Xu C."/>
            <person name="Chen K."/>
        </authorList>
    </citation>
    <scope>NUCLEOTIDE SEQUENCE [LARGE SCALE GENOMIC DNA]</scope>
    <source>
        <strain evidence="1">01-14</strain>
        <tissue evidence="1">Leaf</tissue>
    </source>
</reference>
<keyword evidence="2" id="KW-1185">Reference proteome</keyword>
<sequence>MTSILHSRSVVSLSFAQNADLKLTLKASNLGNCLVTEGWMKHSCFDGIPNKEVLVHN</sequence>
<dbReference type="Proteomes" id="UP001428341">
    <property type="component" value="Unassembled WGS sequence"/>
</dbReference>